<keyword evidence="1 7" id="KW-0479">Metal-binding</keyword>
<dbReference type="AlphaFoldDB" id="D8QQL2"/>
<accession>D8QQL2</accession>
<evidence type="ECO:0008006" key="14">
    <source>
        <dbReference type="Google" id="ProtNLM"/>
    </source>
</evidence>
<dbReference type="FunFam" id="3.30.70.330:FF:000678">
    <property type="entry name" value="zinc finger CCCH domain-containing protein 53-like isoform X2"/>
    <property type="match status" value="1"/>
</dbReference>
<dbReference type="PROSITE" id="PS51644">
    <property type="entry name" value="HTH_OST"/>
    <property type="match status" value="1"/>
</dbReference>
<evidence type="ECO:0000256" key="2">
    <source>
        <dbReference type="ARBA" id="ARBA00022771"/>
    </source>
</evidence>
<dbReference type="InterPro" id="IPR035979">
    <property type="entry name" value="RBD_domain_sf"/>
</dbReference>
<feature type="zinc finger region" description="C3H1-type" evidence="7">
    <location>
        <begin position="206"/>
        <end position="228"/>
    </location>
</feature>
<dbReference type="PROSITE" id="PS50103">
    <property type="entry name" value="ZF_C3H1"/>
    <property type="match status" value="1"/>
</dbReference>
<dbReference type="InterPro" id="IPR025605">
    <property type="entry name" value="OST-HTH/LOTUS_dom"/>
</dbReference>
<feature type="domain" description="C3H1-type" evidence="10">
    <location>
        <begin position="206"/>
        <end position="228"/>
    </location>
</feature>
<dbReference type="EMBL" id="GL377565">
    <property type="protein sequence ID" value="EFJ38475.1"/>
    <property type="molecule type" value="Genomic_DNA"/>
</dbReference>
<dbReference type="InterPro" id="IPR012677">
    <property type="entry name" value="Nucleotide-bd_a/b_plait_sf"/>
</dbReference>
<evidence type="ECO:0000256" key="5">
    <source>
        <dbReference type="ARBA" id="ARBA00023125"/>
    </source>
</evidence>
<dbReference type="GO" id="GO:0003723">
    <property type="term" value="F:RNA binding"/>
    <property type="evidence" value="ECO:0007669"/>
    <property type="project" value="UniProtKB-UniRule"/>
</dbReference>
<dbReference type="SMART" id="SM00356">
    <property type="entry name" value="ZnF_C3H1"/>
    <property type="match status" value="1"/>
</dbReference>
<dbReference type="Gramene" id="EFJ38475">
    <property type="protein sequence ID" value="EFJ38475"/>
    <property type="gene ID" value="SELMODRAFT_437396"/>
</dbReference>
<evidence type="ECO:0000256" key="3">
    <source>
        <dbReference type="ARBA" id="ARBA00022833"/>
    </source>
</evidence>
<evidence type="ECO:0000256" key="4">
    <source>
        <dbReference type="ARBA" id="ARBA00022884"/>
    </source>
</evidence>
<keyword evidence="4 6" id="KW-0694">RNA-binding</keyword>
<dbReference type="SUPFAM" id="SSF90229">
    <property type="entry name" value="CCCH zinc finger"/>
    <property type="match status" value="1"/>
</dbReference>
<sequence length="523" mass="59421">MDPYELTRMLYARVQALDPRYVSKIIGYLLLQDEAEQDMLRMALGSDALLFSVVDKAKQELGLSPSPNAHFDHPAPFSRPEHPPFHFSTAFDHQLQSTYHLRDVYHPPLVNSHVPFQKQLQQQAELMNRPSMQDIYQHQPLFGAGVFPNDHFYPETFAFLNRNRLKQQKQQQQKSDEHDLMLSLSEHESPNSSSSSSNNSSHAWKPCVYYSRGHCKHGSGCRFLHTPNSLGIEEHGTESALERLELEIQELLRARKSPVPISLLPQMYFEEFGSALHVDGFLATPEAVQGSGLTSLLCHMKNTLVIDQPNGQQAVVLVEESSRLAVAAHRGDNYDHNGISAFTEEDVNAHFSAYGPVQDVRIPYQQKRMFGFVTFIHGETVKTILAEGNPHYVCGARVLVKPYRDKVKYTDKKNADQQSRNARNNTDLASKLPEESMQQQQQRENYLQQKLVEFRLQAVDKPQDGATDVLLKETNINLGYILGDDDTHRKTSHSSRNTYSRAASFPENPFAVTYEQETTKLVS</sequence>
<evidence type="ECO:0000259" key="10">
    <source>
        <dbReference type="PROSITE" id="PS50103"/>
    </source>
</evidence>
<dbReference type="InterPro" id="IPR000504">
    <property type="entry name" value="RRM_dom"/>
</dbReference>
<evidence type="ECO:0000256" key="6">
    <source>
        <dbReference type="PROSITE-ProRule" id="PRU00176"/>
    </source>
</evidence>
<keyword evidence="2 7" id="KW-0863">Zinc-finger</keyword>
<feature type="compositionally biased region" description="Polar residues" evidence="8">
    <location>
        <begin position="416"/>
        <end position="428"/>
    </location>
</feature>
<dbReference type="OMA" id="CHMKNTL"/>
<dbReference type="InterPro" id="IPR056276">
    <property type="entry name" value="AtC3H46-like_PABC-like"/>
</dbReference>
<dbReference type="InterPro" id="IPR000571">
    <property type="entry name" value="Znf_CCCH"/>
</dbReference>
<dbReference type="KEGG" id="smo:SELMODRAFT_437396"/>
<gene>
    <name evidence="12" type="ORF">SELMODRAFT_437396</name>
</gene>
<dbReference type="Proteomes" id="UP000001514">
    <property type="component" value="Unassembled WGS sequence"/>
</dbReference>
<dbReference type="GO" id="GO:0003677">
    <property type="term" value="F:DNA binding"/>
    <property type="evidence" value="ECO:0007669"/>
    <property type="project" value="UniProtKB-KW"/>
</dbReference>
<feature type="region of interest" description="Disordered" evidence="8">
    <location>
        <begin position="409"/>
        <end position="443"/>
    </location>
</feature>
<evidence type="ECO:0000259" key="9">
    <source>
        <dbReference type="PROSITE" id="PS50102"/>
    </source>
</evidence>
<evidence type="ECO:0000256" key="7">
    <source>
        <dbReference type="PROSITE-ProRule" id="PRU00723"/>
    </source>
</evidence>
<dbReference type="eggNOG" id="ENOG502QWIK">
    <property type="taxonomic scope" value="Eukaryota"/>
</dbReference>
<proteinExistence type="predicted"/>
<keyword evidence="3 7" id="KW-0862">Zinc</keyword>
<evidence type="ECO:0000256" key="8">
    <source>
        <dbReference type="SAM" id="MobiDB-lite"/>
    </source>
</evidence>
<dbReference type="Gene3D" id="3.30.70.330">
    <property type="match status" value="1"/>
</dbReference>
<feature type="domain" description="HTH OST-type" evidence="11">
    <location>
        <begin position="240"/>
        <end position="320"/>
    </location>
</feature>
<dbReference type="GO" id="GO:0008270">
    <property type="term" value="F:zinc ion binding"/>
    <property type="evidence" value="ECO:0007669"/>
    <property type="project" value="UniProtKB-KW"/>
</dbReference>
<dbReference type="HOGENOM" id="CLU_028778_2_0_1"/>
<dbReference type="Pfam" id="PF23182">
    <property type="entry name" value="PABC_AtC3H46"/>
    <property type="match status" value="1"/>
</dbReference>
<dbReference type="PANTHER" id="PTHR24009:SF0">
    <property type="entry name" value="ZINC FINGER CCCH DOMAIN-CONTAINING PROTEIN 18"/>
    <property type="match status" value="1"/>
</dbReference>
<keyword evidence="5" id="KW-0238">DNA-binding</keyword>
<keyword evidence="13" id="KW-1185">Reference proteome</keyword>
<dbReference type="PANTHER" id="PTHR24009">
    <property type="entry name" value="RNA-BINDING (RRM/RBD/RNP MOTIFS)"/>
    <property type="match status" value="1"/>
</dbReference>
<feature type="domain" description="RRM" evidence="9">
    <location>
        <begin position="333"/>
        <end position="405"/>
    </location>
</feature>
<reference evidence="12 13" key="1">
    <citation type="journal article" date="2011" name="Science">
        <title>The Selaginella genome identifies genetic changes associated with the evolution of vascular plants.</title>
        <authorList>
            <person name="Banks J.A."/>
            <person name="Nishiyama T."/>
            <person name="Hasebe M."/>
            <person name="Bowman J.L."/>
            <person name="Gribskov M."/>
            <person name="dePamphilis C."/>
            <person name="Albert V.A."/>
            <person name="Aono N."/>
            <person name="Aoyama T."/>
            <person name="Ambrose B.A."/>
            <person name="Ashton N.W."/>
            <person name="Axtell M.J."/>
            <person name="Barker E."/>
            <person name="Barker M.S."/>
            <person name="Bennetzen J.L."/>
            <person name="Bonawitz N.D."/>
            <person name="Chapple C."/>
            <person name="Cheng C."/>
            <person name="Correa L.G."/>
            <person name="Dacre M."/>
            <person name="DeBarry J."/>
            <person name="Dreyer I."/>
            <person name="Elias M."/>
            <person name="Engstrom E.M."/>
            <person name="Estelle M."/>
            <person name="Feng L."/>
            <person name="Finet C."/>
            <person name="Floyd S.K."/>
            <person name="Frommer W.B."/>
            <person name="Fujita T."/>
            <person name="Gramzow L."/>
            <person name="Gutensohn M."/>
            <person name="Harholt J."/>
            <person name="Hattori M."/>
            <person name="Heyl A."/>
            <person name="Hirai T."/>
            <person name="Hiwatashi Y."/>
            <person name="Ishikawa M."/>
            <person name="Iwata M."/>
            <person name="Karol K.G."/>
            <person name="Koehler B."/>
            <person name="Kolukisaoglu U."/>
            <person name="Kubo M."/>
            <person name="Kurata T."/>
            <person name="Lalonde S."/>
            <person name="Li K."/>
            <person name="Li Y."/>
            <person name="Litt A."/>
            <person name="Lyons E."/>
            <person name="Manning G."/>
            <person name="Maruyama T."/>
            <person name="Michael T.P."/>
            <person name="Mikami K."/>
            <person name="Miyazaki S."/>
            <person name="Morinaga S."/>
            <person name="Murata T."/>
            <person name="Mueller-Roeber B."/>
            <person name="Nelson D.R."/>
            <person name="Obara M."/>
            <person name="Oguri Y."/>
            <person name="Olmstead R.G."/>
            <person name="Onodera N."/>
            <person name="Petersen B.L."/>
            <person name="Pils B."/>
            <person name="Prigge M."/>
            <person name="Rensing S.A."/>
            <person name="Riano-Pachon D.M."/>
            <person name="Roberts A.W."/>
            <person name="Sato Y."/>
            <person name="Scheller H.V."/>
            <person name="Schulz B."/>
            <person name="Schulz C."/>
            <person name="Shakirov E.V."/>
            <person name="Shibagaki N."/>
            <person name="Shinohara N."/>
            <person name="Shippen D.E."/>
            <person name="Soerensen I."/>
            <person name="Sotooka R."/>
            <person name="Sugimoto N."/>
            <person name="Sugita M."/>
            <person name="Sumikawa N."/>
            <person name="Tanurdzic M."/>
            <person name="Theissen G."/>
            <person name="Ulvskov P."/>
            <person name="Wakazuki S."/>
            <person name="Weng J.K."/>
            <person name="Willats W.W."/>
            <person name="Wipf D."/>
            <person name="Wolf P.G."/>
            <person name="Yang L."/>
            <person name="Zimmer A.D."/>
            <person name="Zhu Q."/>
            <person name="Mitros T."/>
            <person name="Hellsten U."/>
            <person name="Loque D."/>
            <person name="Otillar R."/>
            <person name="Salamov A."/>
            <person name="Schmutz J."/>
            <person name="Shapiro H."/>
            <person name="Lindquist E."/>
            <person name="Lucas S."/>
            <person name="Rokhsar D."/>
            <person name="Grigoriev I.V."/>
        </authorList>
    </citation>
    <scope>NUCLEOTIDE SEQUENCE [LARGE SCALE GENOMIC DNA]</scope>
</reference>
<evidence type="ECO:0000313" key="12">
    <source>
        <dbReference type="EMBL" id="EFJ38475.1"/>
    </source>
</evidence>
<dbReference type="SUPFAM" id="SSF54928">
    <property type="entry name" value="RNA-binding domain, RBD"/>
    <property type="match status" value="1"/>
</dbReference>
<dbReference type="PROSITE" id="PS50102">
    <property type="entry name" value="RRM"/>
    <property type="match status" value="1"/>
</dbReference>
<dbReference type="InParanoid" id="D8QQL2"/>
<dbReference type="SMART" id="SM00360">
    <property type="entry name" value="RRM"/>
    <property type="match status" value="1"/>
</dbReference>
<dbReference type="Pfam" id="PF00076">
    <property type="entry name" value="RRM_1"/>
    <property type="match status" value="1"/>
</dbReference>
<dbReference type="Gene3D" id="4.10.1000.10">
    <property type="entry name" value="Zinc finger, CCCH-type"/>
    <property type="match status" value="1"/>
</dbReference>
<protein>
    <recommendedName>
        <fullName evidence="14">C3H1-type domain-containing protein</fullName>
    </recommendedName>
</protein>
<organism evidence="13">
    <name type="scientific">Selaginella moellendorffii</name>
    <name type="common">Spikemoss</name>
    <dbReference type="NCBI Taxonomy" id="88036"/>
    <lineage>
        <taxon>Eukaryota</taxon>
        <taxon>Viridiplantae</taxon>
        <taxon>Streptophyta</taxon>
        <taxon>Embryophyta</taxon>
        <taxon>Tracheophyta</taxon>
        <taxon>Lycopodiopsida</taxon>
        <taxon>Selaginellales</taxon>
        <taxon>Selaginellaceae</taxon>
        <taxon>Selaginella</taxon>
    </lineage>
</organism>
<evidence type="ECO:0000313" key="13">
    <source>
        <dbReference type="Proteomes" id="UP000001514"/>
    </source>
</evidence>
<dbReference type="InterPro" id="IPR036855">
    <property type="entry name" value="Znf_CCCH_sf"/>
</dbReference>
<name>D8QQL2_SELML</name>
<evidence type="ECO:0000256" key="1">
    <source>
        <dbReference type="ARBA" id="ARBA00022723"/>
    </source>
</evidence>
<evidence type="ECO:0000259" key="11">
    <source>
        <dbReference type="PROSITE" id="PS51644"/>
    </source>
</evidence>